<proteinExistence type="inferred from homology"/>
<dbReference type="InterPro" id="IPR036629">
    <property type="entry name" value="YjbJ_sf"/>
</dbReference>
<reference evidence="4 5" key="1">
    <citation type="submission" date="2016-11" db="EMBL/GenBank/DDBJ databases">
        <authorList>
            <person name="Jaros S."/>
            <person name="Januszkiewicz K."/>
            <person name="Wedrychowicz H."/>
        </authorList>
    </citation>
    <scope>NUCLEOTIDE SEQUENCE [LARGE SCALE GENOMIC DNA]</scope>
    <source>
        <strain evidence="4 5">DSM 12906</strain>
    </source>
</reference>
<feature type="region of interest" description="Disordered" evidence="2">
    <location>
        <begin position="1"/>
        <end position="33"/>
    </location>
</feature>
<feature type="domain" description="CsbD-like" evidence="3">
    <location>
        <begin position="36"/>
        <end position="80"/>
    </location>
</feature>
<dbReference type="STRING" id="1123357.SAMN02745244_01264"/>
<dbReference type="SUPFAM" id="SSF69047">
    <property type="entry name" value="Hypothetical protein YjbJ"/>
    <property type="match status" value="1"/>
</dbReference>
<dbReference type="Proteomes" id="UP000184512">
    <property type="component" value="Unassembled WGS sequence"/>
</dbReference>
<dbReference type="Pfam" id="PF05532">
    <property type="entry name" value="CsbD"/>
    <property type="match status" value="1"/>
</dbReference>
<dbReference type="Gene3D" id="1.10.1470.10">
    <property type="entry name" value="YjbJ"/>
    <property type="match status" value="1"/>
</dbReference>
<dbReference type="RefSeq" id="WP_073186694.1">
    <property type="nucleotide sequence ID" value="NZ_FQZG01000018.1"/>
</dbReference>
<sequence length="88" mass="9814">MDDSLYREDDVPPPGGPNVFPSEEIEGQDDEPGIRDKAEEAVNRAAGKFKQKFADVTDDERLEAEGARQELEAEAERASGEHSQRRDI</sequence>
<accession>A0A1M6ES49</accession>
<feature type="compositionally biased region" description="Basic and acidic residues" evidence="2">
    <location>
        <begin position="1"/>
        <end position="10"/>
    </location>
</feature>
<feature type="region of interest" description="Disordered" evidence="2">
    <location>
        <begin position="64"/>
        <end position="88"/>
    </location>
</feature>
<dbReference type="InterPro" id="IPR008462">
    <property type="entry name" value="CsbD"/>
</dbReference>
<evidence type="ECO:0000256" key="2">
    <source>
        <dbReference type="SAM" id="MobiDB-lite"/>
    </source>
</evidence>
<dbReference type="EMBL" id="FQZG01000018">
    <property type="protein sequence ID" value="SHI88277.1"/>
    <property type="molecule type" value="Genomic_DNA"/>
</dbReference>
<name>A0A1M6ES49_9ACTN</name>
<evidence type="ECO:0000259" key="3">
    <source>
        <dbReference type="Pfam" id="PF05532"/>
    </source>
</evidence>
<evidence type="ECO:0000313" key="4">
    <source>
        <dbReference type="EMBL" id="SHI88277.1"/>
    </source>
</evidence>
<gene>
    <name evidence="4" type="ORF">SAMN02745244_01264</name>
</gene>
<evidence type="ECO:0000313" key="5">
    <source>
        <dbReference type="Proteomes" id="UP000184512"/>
    </source>
</evidence>
<keyword evidence="5" id="KW-1185">Reference proteome</keyword>
<evidence type="ECO:0000256" key="1">
    <source>
        <dbReference type="ARBA" id="ARBA00009129"/>
    </source>
</evidence>
<comment type="similarity">
    <text evidence="1">Belongs to the UPF0337 (CsbD) family.</text>
</comment>
<organism evidence="4 5">
    <name type="scientific">Tessaracoccus bendigoensis DSM 12906</name>
    <dbReference type="NCBI Taxonomy" id="1123357"/>
    <lineage>
        <taxon>Bacteria</taxon>
        <taxon>Bacillati</taxon>
        <taxon>Actinomycetota</taxon>
        <taxon>Actinomycetes</taxon>
        <taxon>Propionibacteriales</taxon>
        <taxon>Propionibacteriaceae</taxon>
        <taxon>Tessaracoccus</taxon>
    </lineage>
</organism>
<dbReference type="AlphaFoldDB" id="A0A1M6ES49"/>
<protein>
    <submittedName>
        <fullName evidence="4">CsbD-like</fullName>
    </submittedName>
</protein>